<dbReference type="PaxDb" id="55529-EKX36422"/>
<dbReference type="AlphaFoldDB" id="L1IJZ2"/>
<dbReference type="GeneID" id="17293147"/>
<sequence>MKVSIPSSRSIVLDTERQPSWSPDEPTAHPAVSSLEEEIPFKLSRSKWESLSSTKRSSLRALAHSIRLVELRIAVKGEKSSAELPEIEWDTQQKSILKHDANLGRVQQENLYWTT</sequence>
<evidence type="ECO:0000256" key="1">
    <source>
        <dbReference type="SAM" id="MobiDB-lite"/>
    </source>
</evidence>
<dbReference type="RefSeq" id="XP_005823402.1">
    <property type="nucleotide sequence ID" value="XM_005823345.1"/>
</dbReference>
<feature type="compositionally biased region" description="Polar residues" evidence="1">
    <location>
        <begin position="1"/>
        <end position="10"/>
    </location>
</feature>
<accession>L1IJZ2</accession>
<dbReference type="HOGENOM" id="CLU_2127646_0_0_1"/>
<feature type="non-terminal residue" evidence="2">
    <location>
        <position position="115"/>
    </location>
</feature>
<proteinExistence type="predicted"/>
<name>L1IJZ2_GUITC</name>
<feature type="region of interest" description="Disordered" evidence="1">
    <location>
        <begin position="1"/>
        <end position="32"/>
    </location>
</feature>
<reference evidence="2" key="1">
    <citation type="journal article" date="2012" name="Nature">
        <title>Algal genomes reveal evolutionary mosaicism and the fate of nucleomorphs.</title>
        <authorList>
            <consortium name="DOE Joint Genome Institute"/>
            <person name="Curtis B.A."/>
            <person name="Tanifuji G."/>
            <person name="Burki F."/>
            <person name="Gruber A."/>
            <person name="Irimia M."/>
            <person name="Maruyama S."/>
            <person name="Arias M.C."/>
            <person name="Ball S.G."/>
            <person name="Gile G.H."/>
            <person name="Hirakawa Y."/>
            <person name="Hopkins J.F."/>
            <person name="Kuo A."/>
            <person name="Rensing S.A."/>
            <person name="Schmutz J."/>
            <person name="Symeonidi A."/>
            <person name="Elias M."/>
            <person name="Eveleigh R.J."/>
            <person name="Herman E.K."/>
            <person name="Klute M.J."/>
            <person name="Nakayama T."/>
            <person name="Obornik M."/>
            <person name="Reyes-Prieto A."/>
            <person name="Armbrust E.V."/>
            <person name="Aves S.J."/>
            <person name="Beiko R.G."/>
            <person name="Coutinho P."/>
            <person name="Dacks J.B."/>
            <person name="Durnford D.G."/>
            <person name="Fast N.M."/>
            <person name="Green B.R."/>
            <person name="Grisdale C.J."/>
            <person name="Hempel F."/>
            <person name="Henrissat B."/>
            <person name="Hoppner M.P."/>
            <person name="Ishida K."/>
            <person name="Kim E."/>
            <person name="Koreny L."/>
            <person name="Kroth P.G."/>
            <person name="Liu Y."/>
            <person name="Malik S.B."/>
            <person name="Maier U.G."/>
            <person name="McRose D."/>
            <person name="Mock T."/>
            <person name="Neilson J.A."/>
            <person name="Onodera N.T."/>
            <person name="Poole A.M."/>
            <person name="Pritham E.J."/>
            <person name="Richards T.A."/>
            <person name="Rocap G."/>
            <person name="Roy S.W."/>
            <person name="Sarai C."/>
            <person name="Schaack S."/>
            <person name="Shirato S."/>
            <person name="Slamovits C.H."/>
            <person name="Spencer D.F."/>
            <person name="Suzuki S."/>
            <person name="Worden A.Z."/>
            <person name="Zauner S."/>
            <person name="Barry K."/>
            <person name="Bell C."/>
            <person name="Bharti A.K."/>
            <person name="Crow J.A."/>
            <person name="Grimwood J."/>
            <person name="Kramer R."/>
            <person name="Lindquist E."/>
            <person name="Lucas S."/>
            <person name="Salamov A."/>
            <person name="McFadden G.I."/>
            <person name="Lane C.E."/>
            <person name="Keeling P.J."/>
            <person name="Gray M.W."/>
            <person name="Grigoriev I.V."/>
            <person name="Archibald J.M."/>
        </authorList>
    </citation>
    <scope>NUCLEOTIDE SEQUENCE</scope>
    <source>
        <strain evidence="2">CCMP2712</strain>
    </source>
</reference>
<gene>
    <name evidence="2" type="ORF">GUITHDRAFT_155246</name>
</gene>
<dbReference type="KEGG" id="gtt:GUITHDRAFT_155246"/>
<protein>
    <submittedName>
        <fullName evidence="2">Uncharacterized protein</fullName>
    </submittedName>
</protein>
<evidence type="ECO:0000313" key="2">
    <source>
        <dbReference type="EMBL" id="EKX36422.1"/>
    </source>
</evidence>
<organism evidence="2">
    <name type="scientific">Guillardia theta (strain CCMP2712)</name>
    <name type="common">Cryptophyte</name>
    <dbReference type="NCBI Taxonomy" id="905079"/>
    <lineage>
        <taxon>Eukaryota</taxon>
        <taxon>Cryptophyceae</taxon>
        <taxon>Pyrenomonadales</taxon>
        <taxon>Geminigeraceae</taxon>
        <taxon>Guillardia</taxon>
    </lineage>
</organism>
<dbReference type="EMBL" id="JH993074">
    <property type="protein sequence ID" value="EKX36422.1"/>
    <property type="molecule type" value="Genomic_DNA"/>
</dbReference>